<dbReference type="PANTHER" id="PTHR21363:SF0">
    <property type="entry name" value="PREPHENATE DEHYDROGENASE [NADP(+)]"/>
    <property type="match status" value="1"/>
</dbReference>
<dbReference type="InterPro" id="IPR003099">
    <property type="entry name" value="Prephen_DH"/>
</dbReference>
<dbReference type="Proteomes" id="UP001501207">
    <property type="component" value="Unassembled WGS sequence"/>
</dbReference>
<proteinExistence type="predicted"/>
<evidence type="ECO:0000313" key="3">
    <source>
        <dbReference type="EMBL" id="GAA4311740.1"/>
    </source>
</evidence>
<dbReference type="InterPro" id="IPR046825">
    <property type="entry name" value="PDH_C"/>
</dbReference>
<dbReference type="RefSeq" id="WP_344978989.1">
    <property type="nucleotide sequence ID" value="NZ_BAABFN010000005.1"/>
</dbReference>
<keyword evidence="1" id="KW-0560">Oxidoreductase</keyword>
<evidence type="ECO:0000256" key="1">
    <source>
        <dbReference type="ARBA" id="ARBA00023002"/>
    </source>
</evidence>
<dbReference type="PANTHER" id="PTHR21363">
    <property type="entry name" value="PREPHENATE DEHYDROGENASE"/>
    <property type="match status" value="1"/>
</dbReference>
<comment type="caution">
    <text evidence="3">The sequence shown here is derived from an EMBL/GenBank/DDBJ whole genome shotgun (WGS) entry which is preliminary data.</text>
</comment>
<dbReference type="Pfam" id="PF02153">
    <property type="entry name" value="PDH_N"/>
    <property type="match status" value="1"/>
</dbReference>
<dbReference type="InterPro" id="IPR050812">
    <property type="entry name" value="Preph/Arog_dehydrog"/>
</dbReference>
<organism evidence="3 4">
    <name type="scientific">Compostibacter hankyongensis</name>
    <dbReference type="NCBI Taxonomy" id="1007089"/>
    <lineage>
        <taxon>Bacteria</taxon>
        <taxon>Pseudomonadati</taxon>
        <taxon>Bacteroidota</taxon>
        <taxon>Chitinophagia</taxon>
        <taxon>Chitinophagales</taxon>
        <taxon>Chitinophagaceae</taxon>
        <taxon>Compostibacter</taxon>
    </lineage>
</organism>
<keyword evidence="4" id="KW-1185">Reference proteome</keyword>
<dbReference type="InterPro" id="IPR036291">
    <property type="entry name" value="NAD(P)-bd_dom_sf"/>
</dbReference>
<dbReference type="NCBIfam" id="NF006307">
    <property type="entry name" value="PRK08507.1"/>
    <property type="match status" value="1"/>
</dbReference>
<dbReference type="SUPFAM" id="SSF51735">
    <property type="entry name" value="NAD(P)-binding Rossmann-fold domains"/>
    <property type="match status" value="1"/>
</dbReference>
<accession>A0ABP8FVC7</accession>
<dbReference type="InterPro" id="IPR046826">
    <property type="entry name" value="PDH_N"/>
</dbReference>
<feature type="domain" description="Prephenate/arogenate dehydrogenase" evidence="2">
    <location>
        <begin position="1"/>
        <end position="279"/>
    </location>
</feature>
<reference evidence="4" key="1">
    <citation type="journal article" date="2019" name="Int. J. Syst. Evol. Microbiol.">
        <title>The Global Catalogue of Microorganisms (GCM) 10K type strain sequencing project: providing services to taxonomists for standard genome sequencing and annotation.</title>
        <authorList>
            <consortium name="The Broad Institute Genomics Platform"/>
            <consortium name="The Broad Institute Genome Sequencing Center for Infectious Disease"/>
            <person name="Wu L."/>
            <person name="Ma J."/>
        </authorList>
    </citation>
    <scope>NUCLEOTIDE SEQUENCE [LARGE SCALE GENOMIC DNA]</scope>
    <source>
        <strain evidence="4">JCM 17664</strain>
    </source>
</reference>
<dbReference type="Pfam" id="PF20463">
    <property type="entry name" value="PDH_C"/>
    <property type="match status" value="1"/>
</dbReference>
<name>A0ABP8FVC7_9BACT</name>
<dbReference type="SUPFAM" id="SSF48179">
    <property type="entry name" value="6-phosphogluconate dehydrogenase C-terminal domain-like"/>
    <property type="match status" value="1"/>
</dbReference>
<evidence type="ECO:0000259" key="2">
    <source>
        <dbReference type="PROSITE" id="PS51176"/>
    </source>
</evidence>
<evidence type="ECO:0000313" key="4">
    <source>
        <dbReference type="Proteomes" id="UP001501207"/>
    </source>
</evidence>
<gene>
    <name evidence="3" type="ORF">GCM10023143_20960</name>
</gene>
<sequence>MTITVVGTGLIGGSMALSLKEKGFAHRIIGVDADRAHLEKALELGLIDEAMPLDQAVAASSVVILAIPVDALITVLPQVLDAVTEQVVVEVGSTKEQFLQKIKQHPRRGRLVATHPMAGTEYSGPEAAVHELFEGKCCVLCDTADSDADAVELVKRLYETLGMRVVYMDAVAHDLHAAYVSHISHITSFALALTVLEKEKEEAAIFELAGGGFASTVRLAKSSPDMWVPIFKQNRKNVLDVLHEHIHQLKRFEQVLTDGDYETFYELIQQSNAIRRILK</sequence>
<protein>
    <submittedName>
        <fullName evidence="3">Prephenate dehydrogenase</fullName>
    </submittedName>
</protein>
<dbReference type="InterPro" id="IPR008927">
    <property type="entry name" value="6-PGluconate_DH-like_C_sf"/>
</dbReference>
<dbReference type="EMBL" id="BAABFN010000005">
    <property type="protein sequence ID" value="GAA4311740.1"/>
    <property type="molecule type" value="Genomic_DNA"/>
</dbReference>
<dbReference type="Gene3D" id="1.10.3660.10">
    <property type="entry name" value="6-phosphogluconate dehydrogenase C-terminal like domain"/>
    <property type="match status" value="1"/>
</dbReference>
<dbReference type="Gene3D" id="3.40.50.720">
    <property type="entry name" value="NAD(P)-binding Rossmann-like Domain"/>
    <property type="match status" value="1"/>
</dbReference>
<dbReference type="PROSITE" id="PS51176">
    <property type="entry name" value="PDH_ADH"/>
    <property type="match status" value="1"/>
</dbReference>